<dbReference type="InterPro" id="IPR035093">
    <property type="entry name" value="RelE/ParE_toxin_dom_sf"/>
</dbReference>
<reference evidence="3" key="1">
    <citation type="submission" date="2015-07" db="EMBL/GenBank/DDBJ databases">
        <title>Genome sequencing of Sunxiuqinia dokdonensis strain SK.</title>
        <authorList>
            <person name="Ahn S."/>
            <person name="Kim B.-C."/>
        </authorList>
    </citation>
    <scope>NUCLEOTIDE SEQUENCE [LARGE SCALE GENOMIC DNA]</scope>
    <source>
        <strain evidence="3">SK</strain>
    </source>
</reference>
<keyword evidence="1" id="KW-1277">Toxin-antitoxin system</keyword>
<dbReference type="Gene3D" id="3.30.2310.20">
    <property type="entry name" value="RelE-like"/>
    <property type="match status" value="1"/>
</dbReference>
<evidence type="ECO:0008006" key="4">
    <source>
        <dbReference type="Google" id="ProtNLM"/>
    </source>
</evidence>
<dbReference type="InterPro" id="IPR052747">
    <property type="entry name" value="TA_system_RelE_toxin"/>
</dbReference>
<accession>A0A0L8VDD6</accession>
<gene>
    <name evidence="2" type="ORF">NC99_06180</name>
</gene>
<proteinExistence type="predicted"/>
<protein>
    <recommendedName>
        <fullName evidence="4">Plasmid stabilization protein</fullName>
    </recommendedName>
</protein>
<evidence type="ECO:0000313" key="3">
    <source>
        <dbReference type="Proteomes" id="UP000036958"/>
    </source>
</evidence>
<dbReference type="OrthoDB" id="5570653at2"/>
<dbReference type="RefSeq" id="WP_053179620.1">
    <property type="nucleotide sequence ID" value="NZ_LGIA01000025.1"/>
</dbReference>
<evidence type="ECO:0000256" key="1">
    <source>
        <dbReference type="ARBA" id="ARBA00022649"/>
    </source>
</evidence>
<dbReference type="InterPro" id="IPR007712">
    <property type="entry name" value="RelE/ParE_toxin"/>
</dbReference>
<dbReference type="PANTHER" id="PTHR38813:SF1">
    <property type="entry name" value="TOXIN RELE1-RELATED"/>
    <property type="match status" value="1"/>
</dbReference>
<name>A0A0L8VDD6_9BACT</name>
<dbReference type="STRING" id="1409788.NC99_06180"/>
<dbReference type="Pfam" id="PF05016">
    <property type="entry name" value="ParE_toxin"/>
    <property type="match status" value="1"/>
</dbReference>
<sequence length="88" mass="10282">MHYEVEKSFARDFQKLKDKKLANAILECIQKVSDAHTISDISGLKKMTGYRSAYRLRSGDYRIGVIIENNIVLFVAFAHRKEIYRKFP</sequence>
<organism evidence="2 3">
    <name type="scientific">Sunxiuqinia dokdonensis</name>
    <dbReference type="NCBI Taxonomy" id="1409788"/>
    <lineage>
        <taxon>Bacteria</taxon>
        <taxon>Pseudomonadati</taxon>
        <taxon>Bacteroidota</taxon>
        <taxon>Bacteroidia</taxon>
        <taxon>Marinilabiliales</taxon>
        <taxon>Prolixibacteraceae</taxon>
        <taxon>Sunxiuqinia</taxon>
    </lineage>
</organism>
<dbReference type="EMBL" id="LGIA01000025">
    <property type="protein sequence ID" value="KOH46479.1"/>
    <property type="molecule type" value="Genomic_DNA"/>
</dbReference>
<keyword evidence="3" id="KW-1185">Reference proteome</keyword>
<dbReference type="Proteomes" id="UP000036958">
    <property type="component" value="Unassembled WGS sequence"/>
</dbReference>
<dbReference type="AlphaFoldDB" id="A0A0L8VDD6"/>
<evidence type="ECO:0000313" key="2">
    <source>
        <dbReference type="EMBL" id="KOH46479.1"/>
    </source>
</evidence>
<dbReference type="PANTHER" id="PTHR38813">
    <property type="match status" value="1"/>
</dbReference>
<dbReference type="SUPFAM" id="SSF143011">
    <property type="entry name" value="RelE-like"/>
    <property type="match status" value="1"/>
</dbReference>
<comment type="caution">
    <text evidence="2">The sequence shown here is derived from an EMBL/GenBank/DDBJ whole genome shotgun (WGS) entry which is preliminary data.</text>
</comment>